<dbReference type="InterPro" id="IPR051589">
    <property type="entry name" value="Sialate-O-sulfotransferase"/>
</dbReference>
<dbReference type="Pfam" id="PF01822">
    <property type="entry name" value="WSC"/>
    <property type="match status" value="1"/>
</dbReference>
<dbReference type="PANTHER" id="PTHR45964:SF5">
    <property type="entry name" value="WSCD FAMILY MEMBER CG9164"/>
    <property type="match status" value="1"/>
</dbReference>
<evidence type="ECO:0000313" key="3">
    <source>
        <dbReference type="EMBL" id="KAK9773306.1"/>
    </source>
</evidence>
<protein>
    <recommendedName>
        <fullName evidence="2">WSC domain-containing protein</fullName>
    </recommendedName>
</protein>
<evidence type="ECO:0000313" key="4">
    <source>
        <dbReference type="Proteomes" id="UP001465668"/>
    </source>
</evidence>
<proteinExistence type="predicted"/>
<dbReference type="EMBL" id="JARVKM010000052">
    <property type="protein sequence ID" value="KAK9773306.1"/>
    <property type="molecule type" value="Genomic_DNA"/>
</dbReference>
<name>A0ABR2XI43_9PEZI</name>
<organism evidence="3 4">
    <name type="scientific">Seiridium cardinale</name>
    <dbReference type="NCBI Taxonomy" id="138064"/>
    <lineage>
        <taxon>Eukaryota</taxon>
        <taxon>Fungi</taxon>
        <taxon>Dikarya</taxon>
        <taxon>Ascomycota</taxon>
        <taxon>Pezizomycotina</taxon>
        <taxon>Sordariomycetes</taxon>
        <taxon>Xylariomycetidae</taxon>
        <taxon>Amphisphaeriales</taxon>
        <taxon>Sporocadaceae</taxon>
        <taxon>Seiridium</taxon>
    </lineage>
</organism>
<dbReference type="PROSITE" id="PS51212">
    <property type="entry name" value="WSC"/>
    <property type="match status" value="1"/>
</dbReference>
<dbReference type="Proteomes" id="UP001465668">
    <property type="component" value="Unassembled WGS sequence"/>
</dbReference>
<accession>A0ABR2XI43</accession>
<keyword evidence="1" id="KW-0677">Repeat</keyword>
<keyword evidence="4" id="KW-1185">Reference proteome</keyword>
<reference evidence="3 4" key="1">
    <citation type="submission" date="2024-02" db="EMBL/GenBank/DDBJ databases">
        <title>First draft genome assembly of two strains of Seiridium cardinale.</title>
        <authorList>
            <person name="Emiliani G."/>
            <person name="Scali E."/>
        </authorList>
    </citation>
    <scope>NUCLEOTIDE SEQUENCE [LARGE SCALE GENOMIC DNA]</scope>
    <source>
        <strain evidence="3 4">BM-138-000479</strain>
    </source>
</reference>
<dbReference type="InterPro" id="IPR002889">
    <property type="entry name" value="WSC_carb-bd"/>
</dbReference>
<evidence type="ECO:0000256" key="1">
    <source>
        <dbReference type="ARBA" id="ARBA00022737"/>
    </source>
</evidence>
<comment type="caution">
    <text evidence="3">The sequence shown here is derived from an EMBL/GenBank/DDBJ whole genome shotgun (WGS) entry which is preliminary data.</text>
</comment>
<dbReference type="PANTHER" id="PTHR45964">
    <property type="entry name" value="WSCD FAMILY MEMBER CG9164"/>
    <property type="match status" value="1"/>
</dbReference>
<sequence length="139" mass="14466">MNAANNTIEKCQAACVSGGFNYSGTEFGSHTETCGGSGTLSVYVITPTWQKVRRYSDSTIARALNTSYDIAGVTNGKCKTTCQANCFKYAGPEYGTQCFCGNAVQNSATAVGTGCNVARSGDSTSYCGGSNAISLLTWI</sequence>
<feature type="domain" description="WSC" evidence="2">
    <location>
        <begin position="48"/>
        <end position="139"/>
    </location>
</feature>
<evidence type="ECO:0000259" key="2">
    <source>
        <dbReference type="PROSITE" id="PS51212"/>
    </source>
</evidence>
<gene>
    <name evidence="3" type="ORF">SCAR479_10035</name>
</gene>